<dbReference type="PROSITE" id="PS50181">
    <property type="entry name" value="FBOX"/>
    <property type="match status" value="1"/>
</dbReference>
<dbReference type="AlphaFoldDB" id="A0A2P5KB22"/>
<protein>
    <recommendedName>
        <fullName evidence="2">F-box domain-containing protein</fullName>
    </recommendedName>
</protein>
<dbReference type="Pfam" id="PF00646">
    <property type="entry name" value="F-box"/>
    <property type="match status" value="1"/>
</dbReference>
<dbReference type="Proteomes" id="UP000243096">
    <property type="component" value="Unassembled WGS sequence"/>
</dbReference>
<evidence type="ECO:0000259" key="2">
    <source>
        <dbReference type="PROSITE" id="PS50181"/>
    </source>
</evidence>
<gene>
    <name evidence="3" type="ORF">B0O95_10595</name>
</gene>
<reference evidence="3 4" key="1">
    <citation type="submission" date="2018-01" db="EMBL/GenBank/DDBJ databases">
        <title>Genomic Encyclopedia of Type Strains, Phase III (KMG-III): the genomes of soil and plant-associated and newly described type strains.</title>
        <authorList>
            <person name="Whitman W."/>
        </authorList>
    </citation>
    <scope>NUCLEOTIDE SEQUENCE [LARGE SCALE GENOMIC DNA]</scope>
    <source>
        <strain evidence="3 4">HKI456</strain>
    </source>
</reference>
<feature type="domain" description="F-box" evidence="2">
    <location>
        <begin position="63"/>
        <end position="100"/>
    </location>
</feature>
<feature type="region of interest" description="Disordered" evidence="1">
    <location>
        <begin position="1"/>
        <end position="20"/>
    </location>
</feature>
<evidence type="ECO:0000256" key="1">
    <source>
        <dbReference type="SAM" id="MobiDB-lite"/>
    </source>
</evidence>
<feature type="region of interest" description="Disordered" evidence="1">
    <location>
        <begin position="179"/>
        <end position="201"/>
    </location>
</feature>
<keyword evidence="4" id="KW-1185">Reference proteome</keyword>
<organism evidence="3 4">
    <name type="scientific">Mycetohabitans endofungorum</name>
    <dbReference type="NCBI Taxonomy" id="417203"/>
    <lineage>
        <taxon>Bacteria</taxon>
        <taxon>Pseudomonadati</taxon>
        <taxon>Pseudomonadota</taxon>
        <taxon>Betaproteobacteria</taxon>
        <taxon>Burkholderiales</taxon>
        <taxon>Burkholderiaceae</taxon>
        <taxon>Mycetohabitans</taxon>
    </lineage>
</organism>
<dbReference type="EMBL" id="PRDW01000005">
    <property type="protein sequence ID" value="PPB83912.1"/>
    <property type="molecule type" value="Genomic_DNA"/>
</dbReference>
<feature type="compositionally biased region" description="Polar residues" evidence="1">
    <location>
        <begin position="7"/>
        <end position="18"/>
    </location>
</feature>
<sequence>MPHPLSLSVTPPASQGTGTFEPVPPAACAADAGGCQTTVQRHYGAHRLDGLVAKQPSNGPRAATSLNEMPTEILANIFRGLPLSDTAQLSEVNHKFRQILLPRRHCFLVNKKLQAVRQLAPGPKQHDQARSLWTASLERLEHSHAELDWIIQSFELEWLAPRDRKDVLNQMIDHVMRSDDNASSAAHRNKRDGSLPSGDNASARELQHRALLHHLKSQIEALPERERAPALTRIIGLQGKEAMTVERLFPRIQDGNVGISNRNYAIHLLNYGFSESEAALFAGERDQHALENPDIEFCTAVFVWRPKGLPLHKFVSLLEQAIGDARRQGDKHSVGANDAIAGEERSRLVQRLRNLTGNAASDAHPLSRPTLHRIVSQSTLDHIERLRTGA</sequence>
<dbReference type="SMART" id="SM00256">
    <property type="entry name" value="FBOX"/>
    <property type="match status" value="1"/>
</dbReference>
<dbReference type="SUPFAM" id="SSF81383">
    <property type="entry name" value="F-box domain"/>
    <property type="match status" value="1"/>
</dbReference>
<dbReference type="InterPro" id="IPR036047">
    <property type="entry name" value="F-box-like_dom_sf"/>
</dbReference>
<comment type="caution">
    <text evidence="3">The sequence shown here is derived from an EMBL/GenBank/DDBJ whole genome shotgun (WGS) entry which is preliminary data.</text>
</comment>
<proteinExistence type="predicted"/>
<accession>A0A2P5KB22</accession>
<dbReference type="InterPro" id="IPR001810">
    <property type="entry name" value="F-box_dom"/>
</dbReference>
<evidence type="ECO:0000313" key="4">
    <source>
        <dbReference type="Proteomes" id="UP000243096"/>
    </source>
</evidence>
<evidence type="ECO:0000313" key="3">
    <source>
        <dbReference type="EMBL" id="PPB83912.1"/>
    </source>
</evidence>
<name>A0A2P5KB22_9BURK</name>